<evidence type="ECO:0000313" key="7">
    <source>
        <dbReference type="Proteomes" id="UP000265742"/>
    </source>
</evidence>
<evidence type="ECO:0000259" key="5">
    <source>
        <dbReference type="Pfam" id="PF03717"/>
    </source>
</evidence>
<evidence type="ECO:0000313" key="6">
    <source>
        <dbReference type="EMBL" id="RIX27658.1"/>
    </source>
</evidence>
<feature type="domain" description="Penicillin-binding protein transpeptidase" evidence="4">
    <location>
        <begin position="248"/>
        <end position="558"/>
    </location>
</feature>
<dbReference type="Gene3D" id="3.90.1310.10">
    <property type="entry name" value="Penicillin-binding protein 2a (Domain 2)"/>
    <property type="match status" value="1"/>
</dbReference>
<evidence type="ECO:0000256" key="2">
    <source>
        <dbReference type="ARBA" id="ARBA00007171"/>
    </source>
</evidence>
<dbReference type="SUPFAM" id="SSF56519">
    <property type="entry name" value="Penicillin binding protein dimerisation domain"/>
    <property type="match status" value="1"/>
</dbReference>
<dbReference type="SUPFAM" id="SSF56601">
    <property type="entry name" value="beta-lactamase/transpeptidase-like"/>
    <property type="match status" value="1"/>
</dbReference>
<dbReference type="RefSeq" id="WP_119481967.1">
    <property type="nucleotide sequence ID" value="NZ_QXTG01000002.1"/>
</dbReference>
<dbReference type="InterPro" id="IPR050515">
    <property type="entry name" value="Beta-lactam/transpept"/>
</dbReference>
<dbReference type="InterPro" id="IPR012338">
    <property type="entry name" value="Beta-lactam/transpept-like"/>
</dbReference>
<reference evidence="7" key="1">
    <citation type="submission" date="2018-09" db="EMBL/GenBank/DDBJ databases">
        <authorList>
            <person name="Kim I."/>
        </authorList>
    </citation>
    <scope>NUCLEOTIDE SEQUENCE [LARGE SCALE GENOMIC DNA]</scope>
    <source>
        <strain evidence="7">DD4a</strain>
    </source>
</reference>
<keyword evidence="3" id="KW-0472">Membrane</keyword>
<dbReference type="GO" id="GO:0071555">
    <property type="term" value="P:cell wall organization"/>
    <property type="evidence" value="ECO:0007669"/>
    <property type="project" value="TreeGrafter"/>
</dbReference>
<protein>
    <submittedName>
        <fullName evidence="6">Penicillin-binding protein 2</fullName>
    </submittedName>
</protein>
<keyword evidence="7" id="KW-1185">Reference proteome</keyword>
<evidence type="ECO:0000256" key="3">
    <source>
        <dbReference type="ARBA" id="ARBA00023136"/>
    </source>
</evidence>
<organism evidence="6 7">
    <name type="scientific">Amnibacterium setariae</name>
    <dbReference type="NCBI Taxonomy" id="2306585"/>
    <lineage>
        <taxon>Bacteria</taxon>
        <taxon>Bacillati</taxon>
        <taxon>Actinomycetota</taxon>
        <taxon>Actinomycetes</taxon>
        <taxon>Micrococcales</taxon>
        <taxon>Microbacteriaceae</taxon>
        <taxon>Amnibacterium</taxon>
    </lineage>
</organism>
<dbReference type="EMBL" id="QXTG01000002">
    <property type="protein sequence ID" value="RIX27658.1"/>
    <property type="molecule type" value="Genomic_DNA"/>
</dbReference>
<dbReference type="GO" id="GO:0005886">
    <property type="term" value="C:plasma membrane"/>
    <property type="evidence" value="ECO:0007669"/>
    <property type="project" value="TreeGrafter"/>
</dbReference>
<proteinExistence type="inferred from homology"/>
<sequence>MRGHRRRARWRPAFVLLTVLLLAGVFLVRLTDVQVVQAQSLRDASKDRRSITTTLPGPRGDIVDASGAVLATTVTRYRITAVPWIAAKAGHVEQQARRIAAAIGGDAGDVERALTADPSSSYALIAKQVSFSALQKVKALDLGWLYYQSVSKRTYPSGAVAGNLVGFVGADQQPQAGVELGDDRCLAGTDGRSIAESGLDGTPIPGSEAVVKAAKPGGKVALTIDRDLQYYAQQVLAQRARQTGAAWGSVVVEEVRSGKLLAVADWPTVDPNHVGTTAADDPGALGSRSFTAPYEPGSTMKAITASMLLDAGVADPASRVVAPYRLKTADGADVNDSETHGDERLTLTGVLVQSSNTGISQLGRRITSADRLVYLKRFGFGERTAVGFGAEAGGSFGSGAPDWDPQTRYATMFGQGLTVSAVQMASAYQALANGGVRLPVRLVESCTAADGRVTPTPKGDGTRVVSKDAASSTVRMLENVATKGWLAGDVKIPGYRVGIKTGTAQEVDASGGYGKDYLVSMAGVAPADSPRYVVYVALSKPVKMNTSQATAPIWRKVMARALQSGGVVPSGSSSPDLPATW</sequence>
<feature type="domain" description="Penicillin-binding protein dimerisation" evidence="5">
    <location>
        <begin position="55"/>
        <end position="174"/>
    </location>
</feature>
<dbReference type="Gene3D" id="3.40.710.10">
    <property type="entry name" value="DD-peptidase/beta-lactamase superfamily"/>
    <property type="match status" value="1"/>
</dbReference>
<comment type="caution">
    <text evidence="6">The sequence shown here is derived from an EMBL/GenBank/DDBJ whole genome shotgun (WGS) entry which is preliminary data.</text>
</comment>
<dbReference type="InterPro" id="IPR036138">
    <property type="entry name" value="PBP_dimer_sf"/>
</dbReference>
<gene>
    <name evidence="6" type="ORF">D1781_08835</name>
</gene>
<dbReference type="InterPro" id="IPR001460">
    <property type="entry name" value="PCN-bd_Tpept"/>
</dbReference>
<dbReference type="PANTHER" id="PTHR30627:SF1">
    <property type="entry name" value="PEPTIDOGLYCAN D,D-TRANSPEPTIDASE FTSI"/>
    <property type="match status" value="1"/>
</dbReference>
<name>A0A3A1TVN1_9MICO</name>
<accession>A0A3A1TVN1</accession>
<dbReference type="Proteomes" id="UP000265742">
    <property type="component" value="Unassembled WGS sequence"/>
</dbReference>
<dbReference type="Pfam" id="PF03717">
    <property type="entry name" value="PBP_dimer"/>
    <property type="match status" value="1"/>
</dbReference>
<comment type="subcellular location">
    <subcellularLocation>
        <location evidence="1">Membrane</location>
    </subcellularLocation>
</comment>
<dbReference type="Gene3D" id="3.30.450.330">
    <property type="match status" value="1"/>
</dbReference>
<dbReference type="GO" id="GO:0008658">
    <property type="term" value="F:penicillin binding"/>
    <property type="evidence" value="ECO:0007669"/>
    <property type="project" value="InterPro"/>
</dbReference>
<evidence type="ECO:0000256" key="1">
    <source>
        <dbReference type="ARBA" id="ARBA00004370"/>
    </source>
</evidence>
<dbReference type="OrthoDB" id="9789078at2"/>
<dbReference type="PANTHER" id="PTHR30627">
    <property type="entry name" value="PEPTIDOGLYCAN D,D-TRANSPEPTIDASE"/>
    <property type="match status" value="1"/>
</dbReference>
<dbReference type="InterPro" id="IPR005311">
    <property type="entry name" value="PBP_dimer"/>
</dbReference>
<comment type="similarity">
    <text evidence="2">Belongs to the transpeptidase family.</text>
</comment>
<dbReference type="AlphaFoldDB" id="A0A3A1TVN1"/>
<dbReference type="Pfam" id="PF00905">
    <property type="entry name" value="Transpeptidase"/>
    <property type="match status" value="1"/>
</dbReference>
<evidence type="ECO:0000259" key="4">
    <source>
        <dbReference type="Pfam" id="PF00905"/>
    </source>
</evidence>